<feature type="region of interest" description="Disordered" evidence="1">
    <location>
        <begin position="1"/>
        <end position="101"/>
    </location>
</feature>
<evidence type="ECO:0000313" key="2">
    <source>
        <dbReference type="EMBL" id="KAF2813124.1"/>
    </source>
</evidence>
<gene>
    <name evidence="2 4" type="ORF">BDZ99DRAFT_568370</name>
</gene>
<dbReference type="AlphaFoldDB" id="A0A6A6YYP9"/>
<accession>A0A6A6YYP9</accession>
<dbReference type="EMBL" id="MU003696">
    <property type="protein sequence ID" value="KAF2813124.1"/>
    <property type="molecule type" value="Genomic_DNA"/>
</dbReference>
<feature type="compositionally biased region" description="Polar residues" evidence="1">
    <location>
        <begin position="12"/>
        <end position="21"/>
    </location>
</feature>
<reference evidence="2 4" key="1">
    <citation type="journal article" date="2020" name="Stud. Mycol.">
        <title>101 Dothideomycetes genomes: a test case for predicting lifestyles and emergence of pathogens.</title>
        <authorList>
            <person name="Haridas S."/>
            <person name="Albert R."/>
            <person name="Binder M."/>
            <person name="Bloem J."/>
            <person name="Labutti K."/>
            <person name="Salamov A."/>
            <person name="Andreopoulos B."/>
            <person name="Baker S."/>
            <person name="Barry K."/>
            <person name="Bills G."/>
            <person name="Bluhm B."/>
            <person name="Cannon C."/>
            <person name="Castanera R."/>
            <person name="Culley D."/>
            <person name="Daum C."/>
            <person name="Ezra D."/>
            <person name="Gonzalez J."/>
            <person name="Henrissat B."/>
            <person name="Kuo A."/>
            <person name="Liang C."/>
            <person name="Lipzen A."/>
            <person name="Lutzoni F."/>
            <person name="Magnuson J."/>
            <person name="Mondo S."/>
            <person name="Nolan M."/>
            <person name="Ohm R."/>
            <person name="Pangilinan J."/>
            <person name="Park H.-J."/>
            <person name="Ramirez L."/>
            <person name="Alfaro M."/>
            <person name="Sun H."/>
            <person name="Tritt A."/>
            <person name="Yoshinaga Y."/>
            <person name="Zwiers L.-H."/>
            <person name="Turgeon B."/>
            <person name="Goodwin S."/>
            <person name="Spatafora J."/>
            <person name="Crous P."/>
            <person name="Grigoriev I."/>
        </authorList>
    </citation>
    <scope>NUCLEOTIDE SEQUENCE</scope>
    <source>
        <strain evidence="2 4">CBS 304.34</strain>
    </source>
</reference>
<evidence type="ECO:0000256" key="1">
    <source>
        <dbReference type="SAM" id="MobiDB-lite"/>
    </source>
</evidence>
<keyword evidence="3" id="KW-1185">Reference proteome</keyword>
<feature type="compositionally biased region" description="Basic and acidic residues" evidence="1">
    <location>
        <begin position="23"/>
        <end position="36"/>
    </location>
</feature>
<reference evidence="4" key="3">
    <citation type="submission" date="2025-04" db="UniProtKB">
        <authorList>
            <consortium name="RefSeq"/>
        </authorList>
    </citation>
    <scope>IDENTIFICATION</scope>
    <source>
        <strain evidence="4">CBS 304.34</strain>
    </source>
</reference>
<feature type="compositionally biased region" description="Basic residues" evidence="1">
    <location>
        <begin position="86"/>
        <end position="101"/>
    </location>
</feature>
<evidence type="ECO:0000313" key="3">
    <source>
        <dbReference type="Proteomes" id="UP000504636"/>
    </source>
</evidence>
<dbReference type="RefSeq" id="XP_033580088.1">
    <property type="nucleotide sequence ID" value="XM_033727781.1"/>
</dbReference>
<dbReference type="GeneID" id="54468674"/>
<dbReference type="OrthoDB" id="5234213at2759"/>
<organism evidence="2">
    <name type="scientific">Mytilinidion resinicola</name>
    <dbReference type="NCBI Taxonomy" id="574789"/>
    <lineage>
        <taxon>Eukaryota</taxon>
        <taxon>Fungi</taxon>
        <taxon>Dikarya</taxon>
        <taxon>Ascomycota</taxon>
        <taxon>Pezizomycotina</taxon>
        <taxon>Dothideomycetes</taxon>
        <taxon>Pleosporomycetidae</taxon>
        <taxon>Mytilinidiales</taxon>
        <taxon>Mytilinidiaceae</taxon>
        <taxon>Mytilinidion</taxon>
    </lineage>
</organism>
<sequence>MPSNDQPHSKTVRGTLSNPKTQEAIKDAKANPDSDANRTSLGDLGSLKVESSDSEPVPDRTSQDGGTVGSEGKDGAREISEDRTHAQSRMKRKTVWSHQRT</sequence>
<name>A0A6A6YYP9_9PEZI</name>
<feature type="compositionally biased region" description="Basic and acidic residues" evidence="1">
    <location>
        <begin position="71"/>
        <end position="85"/>
    </location>
</feature>
<reference evidence="4" key="2">
    <citation type="submission" date="2020-04" db="EMBL/GenBank/DDBJ databases">
        <authorList>
            <consortium name="NCBI Genome Project"/>
        </authorList>
    </citation>
    <scope>NUCLEOTIDE SEQUENCE</scope>
    <source>
        <strain evidence="4">CBS 304.34</strain>
    </source>
</reference>
<protein>
    <submittedName>
        <fullName evidence="2 4">Uncharacterized protein</fullName>
    </submittedName>
</protein>
<proteinExistence type="predicted"/>
<dbReference type="Proteomes" id="UP000504636">
    <property type="component" value="Unplaced"/>
</dbReference>
<evidence type="ECO:0000313" key="4">
    <source>
        <dbReference type="RefSeq" id="XP_033580088.1"/>
    </source>
</evidence>